<keyword evidence="3 5" id="KW-0663">Pyridoxal phosphate</keyword>
<dbReference type="NCBIfam" id="TIGR00260">
    <property type="entry name" value="thrC"/>
    <property type="match status" value="1"/>
</dbReference>
<accession>G5GH71</accession>
<dbReference type="SUPFAM" id="SSF53686">
    <property type="entry name" value="Tryptophan synthase beta subunit-like PLP-dependent enzymes"/>
    <property type="match status" value="1"/>
</dbReference>
<feature type="modified residue" description="N6-(pyridoxal phosphate)lysine" evidence="5">
    <location>
        <position position="117"/>
    </location>
</feature>
<dbReference type="InterPro" id="IPR037158">
    <property type="entry name" value="Thr_synth_N_sf"/>
</dbReference>
<evidence type="ECO:0000259" key="6">
    <source>
        <dbReference type="Pfam" id="PF00291"/>
    </source>
</evidence>
<dbReference type="GO" id="GO:0004795">
    <property type="term" value="F:threonine synthase activity"/>
    <property type="evidence" value="ECO:0007669"/>
    <property type="project" value="UniProtKB-UniRule"/>
</dbReference>
<comment type="cofactor">
    <cofactor evidence="1 5">
        <name>pyridoxal 5'-phosphate</name>
        <dbReference type="ChEBI" id="CHEBI:597326"/>
    </cofactor>
</comment>
<organism evidence="8 9">
    <name type="scientific">Johnsonella ignava ATCC 51276</name>
    <dbReference type="NCBI Taxonomy" id="679200"/>
    <lineage>
        <taxon>Bacteria</taxon>
        <taxon>Bacillati</taxon>
        <taxon>Bacillota</taxon>
        <taxon>Clostridia</taxon>
        <taxon>Lachnospirales</taxon>
        <taxon>Lachnospiraceae</taxon>
        <taxon>Johnsonella</taxon>
    </lineage>
</organism>
<dbReference type="CDD" id="cd01560">
    <property type="entry name" value="Thr-synth_2"/>
    <property type="match status" value="1"/>
</dbReference>
<dbReference type="Pfam" id="PF14821">
    <property type="entry name" value="Thr_synth_N"/>
    <property type="match status" value="1"/>
</dbReference>
<dbReference type="Pfam" id="PF00291">
    <property type="entry name" value="PALP"/>
    <property type="match status" value="1"/>
</dbReference>
<evidence type="ECO:0000313" key="9">
    <source>
        <dbReference type="Proteomes" id="UP000003011"/>
    </source>
</evidence>
<dbReference type="HOGENOM" id="CLU_015170_3_1_9"/>
<dbReference type="PANTHER" id="PTHR43515">
    <property type="entry name" value="THREONINE SYNTHASE-LIKE 1"/>
    <property type="match status" value="1"/>
</dbReference>
<proteinExistence type="inferred from homology"/>
<dbReference type="PANTHER" id="PTHR43515:SF1">
    <property type="entry name" value="THREONINE SYNTHASE-LIKE 1"/>
    <property type="match status" value="1"/>
</dbReference>
<dbReference type="EMBL" id="ACZL01000015">
    <property type="protein sequence ID" value="EHI55868.1"/>
    <property type="molecule type" value="Genomic_DNA"/>
</dbReference>
<sequence>MYKHINDMKYISTRGDGRKLSASQAILKGLADDGGLFMPEKLPVFDFELKDLVGRDYKNTAYRIMRLYFTDYSEDELKECIDKAYDGKFDTESIIDIKHACGAFYIELFHGATIAFKDMALSILPHLMKVAAKKNNIHGRIVILTATSGDTGKAAMSGFADVEGTRIIVFYPKGGVSSIQELQMTTQKGANVEVFAVHGNFDDAQASVKKIFSDHAFKKLLADNDIMLSSANSINIGRLVPQIVYYVHAYIKLLEAGDINDGEKVNICVPTGNFGNILAAYFAKLMGLPVNKLICASNENKVLFDFFKTGIYDKNRNFTLTISPSMDILISSNFERLIYLSCGCSGAKTSKLMYELYSSGHYSADKSMMKFMSDFTGGFASEYENLENIKRVYKESGYIIDPHTSVASSVYEKYKNESHDDTKTLIAATASPYKFAKSVMGAIADINGMDDWEVIEMLNKTSGVAIPKAVIDIKDAPVIHKLECDIELMGDMVKKVLGLKV</sequence>
<dbReference type="PATRIC" id="fig|679200.3.peg.961"/>
<dbReference type="InterPro" id="IPR001926">
    <property type="entry name" value="TrpB-like_PALP"/>
</dbReference>
<dbReference type="GO" id="GO:0005737">
    <property type="term" value="C:cytoplasm"/>
    <property type="evidence" value="ECO:0007669"/>
    <property type="project" value="TreeGrafter"/>
</dbReference>
<keyword evidence="9" id="KW-1185">Reference proteome</keyword>
<evidence type="ECO:0000256" key="3">
    <source>
        <dbReference type="ARBA" id="ARBA00022898"/>
    </source>
</evidence>
<feature type="domain" description="Threonine synthase N-terminal" evidence="7">
    <location>
        <begin position="9"/>
        <end position="85"/>
    </location>
</feature>
<dbReference type="Proteomes" id="UP000003011">
    <property type="component" value="Unassembled WGS sequence"/>
</dbReference>
<dbReference type="STRING" id="679200.HMPREF9333_00911"/>
<evidence type="ECO:0000256" key="4">
    <source>
        <dbReference type="NCBIfam" id="TIGR00260"/>
    </source>
</evidence>
<evidence type="ECO:0000256" key="1">
    <source>
        <dbReference type="ARBA" id="ARBA00001933"/>
    </source>
</evidence>
<protein>
    <recommendedName>
        <fullName evidence="4">Threonine synthase</fullName>
        <ecNumber evidence="4">4.2.3.1</ecNumber>
    </recommendedName>
</protein>
<dbReference type="InterPro" id="IPR004450">
    <property type="entry name" value="Thr_synthase-like"/>
</dbReference>
<evidence type="ECO:0000256" key="5">
    <source>
        <dbReference type="PIRSR" id="PIRSR604450-51"/>
    </source>
</evidence>
<dbReference type="GO" id="GO:0009088">
    <property type="term" value="P:threonine biosynthetic process"/>
    <property type="evidence" value="ECO:0007669"/>
    <property type="project" value="UniProtKB-UniRule"/>
</dbReference>
<evidence type="ECO:0000259" key="7">
    <source>
        <dbReference type="Pfam" id="PF14821"/>
    </source>
</evidence>
<evidence type="ECO:0000256" key="2">
    <source>
        <dbReference type="ARBA" id="ARBA00005517"/>
    </source>
</evidence>
<dbReference type="eggNOG" id="COG0498">
    <property type="taxonomic scope" value="Bacteria"/>
</dbReference>
<evidence type="ECO:0000313" key="8">
    <source>
        <dbReference type="EMBL" id="EHI55868.1"/>
    </source>
</evidence>
<dbReference type="EC" id="4.2.3.1" evidence="4"/>
<comment type="similarity">
    <text evidence="2">Belongs to the threonine synthase family.</text>
</comment>
<name>G5GH71_9FIRM</name>
<dbReference type="AlphaFoldDB" id="G5GH71"/>
<dbReference type="InterPro" id="IPR029144">
    <property type="entry name" value="Thr_synth_N"/>
</dbReference>
<dbReference type="Gene3D" id="3.90.1380.10">
    <property type="entry name" value="Threonine synthase, N-terminal domain"/>
    <property type="match status" value="1"/>
</dbReference>
<gene>
    <name evidence="8" type="ORF">HMPREF9333_00911</name>
</gene>
<dbReference type="Gene3D" id="3.40.50.1100">
    <property type="match status" value="2"/>
</dbReference>
<feature type="domain" description="Tryptophan synthase beta chain-like PALP" evidence="6">
    <location>
        <begin position="108"/>
        <end position="327"/>
    </location>
</feature>
<comment type="caution">
    <text evidence="8">The sequence shown here is derived from an EMBL/GenBank/DDBJ whole genome shotgun (WGS) entry which is preliminary data.</text>
</comment>
<dbReference type="RefSeq" id="WP_005540215.1">
    <property type="nucleotide sequence ID" value="NZ_JH378831.1"/>
</dbReference>
<dbReference type="InterPro" id="IPR036052">
    <property type="entry name" value="TrpB-like_PALP_sf"/>
</dbReference>
<reference evidence="8 9" key="1">
    <citation type="submission" date="2011-08" db="EMBL/GenBank/DDBJ databases">
        <title>The Genome Sequence of Johnsonella ignava ATCC 51276.</title>
        <authorList>
            <consortium name="The Broad Institute Genome Sequencing Platform"/>
            <person name="Earl A."/>
            <person name="Ward D."/>
            <person name="Feldgarden M."/>
            <person name="Gevers D."/>
            <person name="Izard J."/>
            <person name="Blanton J.M."/>
            <person name="Baranova O.V."/>
            <person name="Dewhirst F.E."/>
            <person name="Young S.K."/>
            <person name="Zeng Q."/>
            <person name="Gargeya S."/>
            <person name="Fitzgerald M."/>
            <person name="Haas B."/>
            <person name="Abouelleil A."/>
            <person name="Alvarado L."/>
            <person name="Arachchi H.M."/>
            <person name="Berlin A."/>
            <person name="Brown A."/>
            <person name="Chapman S.B."/>
            <person name="Chen Z."/>
            <person name="Dunbar C."/>
            <person name="Freedman E."/>
            <person name="Gearin G."/>
            <person name="Gellesch M."/>
            <person name="Goldberg J."/>
            <person name="Griggs A."/>
            <person name="Gujja S."/>
            <person name="Heiman D."/>
            <person name="Howarth C."/>
            <person name="Larson L."/>
            <person name="Lui A."/>
            <person name="MacDonald P.J.P."/>
            <person name="Montmayeur A."/>
            <person name="Murphy C."/>
            <person name="Neiman D."/>
            <person name="Pearson M."/>
            <person name="Priest M."/>
            <person name="Roberts A."/>
            <person name="Saif S."/>
            <person name="Shea T."/>
            <person name="Shenoy N."/>
            <person name="Sisk P."/>
            <person name="Stolte C."/>
            <person name="Sykes S."/>
            <person name="Wortman J."/>
            <person name="Nusbaum C."/>
            <person name="Birren B."/>
        </authorList>
    </citation>
    <scope>NUCLEOTIDE SEQUENCE [LARGE SCALE GENOMIC DNA]</scope>
    <source>
        <strain evidence="8 9">ATCC 51276</strain>
    </source>
</reference>